<gene>
    <name evidence="2" type="ORF">HNR06_004912</name>
</gene>
<protein>
    <submittedName>
        <fullName evidence="2">Uncharacterized protein</fullName>
    </submittedName>
</protein>
<keyword evidence="1" id="KW-0472">Membrane</keyword>
<organism evidence="2 3">
    <name type="scientific">Nocardiopsis sinuspersici</name>
    <dbReference type="NCBI Taxonomy" id="501010"/>
    <lineage>
        <taxon>Bacteria</taxon>
        <taxon>Bacillati</taxon>
        <taxon>Actinomycetota</taxon>
        <taxon>Actinomycetes</taxon>
        <taxon>Streptosporangiales</taxon>
        <taxon>Nocardiopsidaceae</taxon>
        <taxon>Nocardiopsis</taxon>
    </lineage>
</organism>
<comment type="caution">
    <text evidence="2">The sequence shown here is derived from an EMBL/GenBank/DDBJ whole genome shotgun (WGS) entry which is preliminary data.</text>
</comment>
<dbReference type="Proteomes" id="UP000584931">
    <property type="component" value="Unassembled WGS sequence"/>
</dbReference>
<evidence type="ECO:0000313" key="2">
    <source>
        <dbReference type="EMBL" id="NYH55323.1"/>
    </source>
</evidence>
<keyword evidence="1" id="KW-0812">Transmembrane</keyword>
<reference evidence="2 3" key="1">
    <citation type="submission" date="2020-07" db="EMBL/GenBank/DDBJ databases">
        <title>Sequencing the genomes of 1000 actinobacteria strains.</title>
        <authorList>
            <person name="Klenk H.-P."/>
        </authorList>
    </citation>
    <scope>NUCLEOTIDE SEQUENCE [LARGE SCALE GENOMIC DNA]</scope>
    <source>
        <strain evidence="2 3">DSM 45278</strain>
    </source>
</reference>
<evidence type="ECO:0000256" key="1">
    <source>
        <dbReference type="SAM" id="Phobius"/>
    </source>
</evidence>
<evidence type="ECO:0000313" key="3">
    <source>
        <dbReference type="Proteomes" id="UP000584931"/>
    </source>
</evidence>
<proteinExistence type="predicted"/>
<accession>A0A7Z0BKZ2</accession>
<name>A0A7Z0BKZ2_9ACTN</name>
<sequence length="58" mass="6057">MFLFLVAPALQDNSYVPVDVFWLFPALAVLVIALGAVGAGLTTARAAARIRTGAAGRR</sequence>
<dbReference type="EMBL" id="JACCHL010000001">
    <property type="protein sequence ID" value="NYH55323.1"/>
    <property type="molecule type" value="Genomic_DNA"/>
</dbReference>
<feature type="transmembrane region" description="Helical" evidence="1">
    <location>
        <begin position="20"/>
        <end position="41"/>
    </location>
</feature>
<keyword evidence="1" id="KW-1133">Transmembrane helix</keyword>
<dbReference type="AlphaFoldDB" id="A0A7Z0BKZ2"/>
<dbReference type="RefSeq" id="WP_179811429.1">
    <property type="nucleotide sequence ID" value="NZ_JACCHL010000001.1"/>
</dbReference>